<accession>A0ABV3RE25</accession>
<dbReference type="InterPro" id="IPR004360">
    <property type="entry name" value="Glyas_Fos-R_dOase_dom"/>
</dbReference>
<reference evidence="3 4" key="1">
    <citation type="submission" date="2024-06" db="EMBL/GenBank/DDBJ databases">
        <title>Novosphingobium rhizovicinus M1R2S20.</title>
        <authorList>
            <person name="Sun J.-Q."/>
        </authorList>
    </citation>
    <scope>NUCLEOTIDE SEQUENCE [LARGE SCALE GENOMIC DNA]</scope>
    <source>
        <strain evidence="3 4">M1R2S20</strain>
    </source>
</reference>
<dbReference type="InterPro" id="IPR018146">
    <property type="entry name" value="Glyoxalase_1_CS"/>
</dbReference>
<dbReference type="Gene3D" id="3.10.180.10">
    <property type="entry name" value="2,3-Dihydroxybiphenyl 1,2-Dioxygenase, domain 1"/>
    <property type="match status" value="1"/>
</dbReference>
<keyword evidence="1" id="KW-0479">Metal-binding</keyword>
<dbReference type="InterPro" id="IPR029068">
    <property type="entry name" value="Glyas_Bleomycin-R_OHBP_Dase"/>
</dbReference>
<sequence length="130" mass="14122">MKAIGIDHVVLRVSDLERSMAFYRDVLGLTLDRRRDDLGLIHMRAGCSFVDLVDVAGELGQRGGSAAGAQRRNMDHLCLRVENFDETRIAAELEALGVTIGEVDVRYGATGDGVSMYLTDPDGNGVEIRG</sequence>
<keyword evidence="4" id="KW-1185">Reference proteome</keyword>
<protein>
    <submittedName>
        <fullName evidence="3">VOC family protein</fullName>
    </submittedName>
</protein>
<dbReference type="InterPro" id="IPR050383">
    <property type="entry name" value="GlyoxalaseI/FosfomycinResist"/>
</dbReference>
<name>A0ABV3RE25_9SPHN</name>
<dbReference type="PROSITE" id="PS00934">
    <property type="entry name" value="GLYOXALASE_I_1"/>
    <property type="match status" value="1"/>
</dbReference>
<dbReference type="Pfam" id="PF00903">
    <property type="entry name" value="Glyoxalase"/>
    <property type="match status" value="1"/>
</dbReference>
<evidence type="ECO:0000259" key="2">
    <source>
        <dbReference type="PROSITE" id="PS51819"/>
    </source>
</evidence>
<dbReference type="PANTHER" id="PTHR21366:SF14">
    <property type="entry name" value="GLYOXALASE DOMAIN-CONTAINING PROTEIN 5"/>
    <property type="match status" value="1"/>
</dbReference>
<proteinExistence type="predicted"/>
<evidence type="ECO:0000313" key="3">
    <source>
        <dbReference type="EMBL" id="MEW9856343.1"/>
    </source>
</evidence>
<dbReference type="InterPro" id="IPR037523">
    <property type="entry name" value="VOC_core"/>
</dbReference>
<gene>
    <name evidence="3" type="ORF">ABUH87_14490</name>
</gene>
<dbReference type="EMBL" id="JBFNXR010000052">
    <property type="protein sequence ID" value="MEW9856343.1"/>
    <property type="molecule type" value="Genomic_DNA"/>
</dbReference>
<dbReference type="RefSeq" id="WP_367774760.1">
    <property type="nucleotide sequence ID" value="NZ_JBFNXR010000052.1"/>
</dbReference>
<feature type="domain" description="VOC" evidence="2">
    <location>
        <begin position="5"/>
        <end position="130"/>
    </location>
</feature>
<dbReference type="PANTHER" id="PTHR21366">
    <property type="entry name" value="GLYOXALASE FAMILY PROTEIN"/>
    <property type="match status" value="1"/>
</dbReference>
<dbReference type="Proteomes" id="UP001556118">
    <property type="component" value="Unassembled WGS sequence"/>
</dbReference>
<comment type="caution">
    <text evidence="3">The sequence shown here is derived from an EMBL/GenBank/DDBJ whole genome shotgun (WGS) entry which is preliminary data.</text>
</comment>
<evidence type="ECO:0000256" key="1">
    <source>
        <dbReference type="ARBA" id="ARBA00022723"/>
    </source>
</evidence>
<dbReference type="PROSITE" id="PS51819">
    <property type="entry name" value="VOC"/>
    <property type="match status" value="1"/>
</dbReference>
<organism evidence="3 4">
    <name type="scientific">Novosphingobium rhizovicinum</name>
    <dbReference type="NCBI Taxonomy" id="3228928"/>
    <lineage>
        <taxon>Bacteria</taxon>
        <taxon>Pseudomonadati</taxon>
        <taxon>Pseudomonadota</taxon>
        <taxon>Alphaproteobacteria</taxon>
        <taxon>Sphingomonadales</taxon>
        <taxon>Sphingomonadaceae</taxon>
        <taxon>Novosphingobium</taxon>
    </lineage>
</organism>
<evidence type="ECO:0000313" key="4">
    <source>
        <dbReference type="Proteomes" id="UP001556118"/>
    </source>
</evidence>
<dbReference type="SUPFAM" id="SSF54593">
    <property type="entry name" value="Glyoxalase/Bleomycin resistance protein/Dihydroxybiphenyl dioxygenase"/>
    <property type="match status" value="1"/>
</dbReference>